<dbReference type="Pfam" id="PF00672">
    <property type="entry name" value="HAMP"/>
    <property type="match status" value="1"/>
</dbReference>
<evidence type="ECO:0000259" key="7">
    <source>
        <dbReference type="PROSITE" id="PS50885"/>
    </source>
</evidence>
<dbReference type="SMART" id="SM00304">
    <property type="entry name" value="HAMP"/>
    <property type="match status" value="2"/>
</dbReference>
<dbReference type="GO" id="GO:0006935">
    <property type="term" value="P:chemotaxis"/>
    <property type="evidence" value="ECO:0007669"/>
    <property type="project" value="InterPro"/>
</dbReference>
<dbReference type="Pfam" id="PF00015">
    <property type="entry name" value="MCPsignal"/>
    <property type="match status" value="1"/>
</dbReference>
<dbReference type="AlphaFoldDB" id="A0A7V5U399"/>
<comment type="similarity">
    <text evidence="2">Belongs to the methyl-accepting chemotaxis (MCP) protein family.</text>
</comment>
<dbReference type="GO" id="GO:0016020">
    <property type="term" value="C:membrane"/>
    <property type="evidence" value="ECO:0007669"/>
    <property type="project" value="InterPro"/>
</dbReference>
<comment type="caution">
    <text evidence="8">The sequence shown here is derived from an EMBL/GenBank/DDBJ whole genome shotgun (WGS) entry which is preliminary data.</text>
</comment>
<evidence type="ECO:0000256" key="2">
    <source>
        <dbReference type="ARBA" id="ARBA00029447"/>
    </source>
</evidence>
<dbReference type="Proteomes" id="UP000886101">
    <property type="component" value="Unassembled WGS sequence"/>
</dbReference>
<dbReference type="PANTHER" id="PTHR32089">
    <property type="entry name" value="METHYL-ACCEPTING CHEMOTAXIS PROTEIN MCPB"/>
    <property type="match status" value="1"/>
</dbReference>
<feature type="domain" description="Methyl-accepting transducer" evidence="6">
    <location>
        <begin position="347"/>
        <end position="569"/>
    </location>
</feature>
<dbReference type="InterPro" id="IPR003660">
    <property type="entry name" value="HAMP_dom"/>
</dbReference>
<keyword evidence="4" id="KW-0175">Coiled coil</keyword>
<evidence type="ECO:0000259" key="6">
    <source>
        <dbReference type="PROSITE" id="PS50111"/>
    </source>
</evidence>
<feature type="coiled-coil region" evidence="4">
    <location>
        <begin position="558"/>
        <end position="585"/>
    </location>
</feature>
<dbReference type="SUPFAM" id="SSF58104">
    <property type="entry name" value="Methyl-accepting chemotaxis protein (MCP) signaling domain"/>
    <property type="match status" value="1"/>
</dbReference>
<evidence type="ECO:0000256" key="4">
    <source>
        <dbReference type="SAM" id="Coils"/>
    </source>
</evidence>
<dbReference type="Gene3D" id="1.10.287.950">
    <property type="entry name" value="Methyl-accepting chemotaxis protein"/>
    <property type="match status" value="1"/>
</dbReference>
<feature type="transmembrane region" description="Helical" evidence="5">
    <location>
        <begin position="12"/>
        <end position="32"/>
    </location>
</feature>
<evidence type="ECO:0000256" key="1">
    <source>
        <dbReference type="ARBA" id="ARBA00023224"/>
    </source>
</evidence>
<feature type="domain" description="HAMP" evidence="7">
    <location>
        <begin position="282"/>
        <end position="335"/>
    </location>
</feature>
<keyword evidence="5" id="KW-1133">Transmembrane helix</keyword>
<dbReference type="PANTHER" id="PTHR32089:SF112">
    <property type="entry name" value="LYSOZYME-LIKE PROTEIN-RELATED"/>
    <property type="match status" value="1"/>
</dbReference>
<dbReference type="InterPro" id="IPR004089">
    <property type="entry name" value="MCPsignal_dom"/>
</dbReference>
<keyword evidence="1 3" id="KW-0807">Transducer</keyword>
<evidence type="ECO:0000256" key="3">
    <source>
        <dbReference type="PROSITE-ProRule" id="PRU00284"/>
    </source>
</evidence>
<dbReference type="GO" id="GO:0004888">
    <property type="term" value="F:transmembrane signaling receptor activity"/>
    <property type="evidence" value="ECO:0007669"/>
    <property type="project" value="InterPro"/>
</dbReference>
<dbReference type="SMART" id="SM00283">
    <property type="entry name" value="MA"/>
    <property type="match status" value="1"/>
</dbReference>
<proteinExistence type="inferred from homology"/>
<dbReference type="CDD" id="cd11386">
    <property type="entry name" value="MCP_signal"/>
    <property type="match status" value="1"/>
</dbReference>
<reference evidence="8" key="1">
    <citation type="journal article" date="2020" name="mSystems">
        <title>Genome- and Community-Level Interaction Insights into Carbon Utilization and Element Cycling Functions of Hydrothermarchaeota in Hydrothermal Sediment.</title>
        <authorList>
            <person name="Zhou Z."/>
            <person name="Liu Y."/>
            <person name="Xu W."/>
            <person name="Pan J."/>
            <person name="Luo Z.H."/>
            <person name="Li M."/>
        </authorList>
    </citation>
    <scope>NUCLEOTIDE SEQUENCE [LARGE SCALE GENOMIC DNA]</scope>
    <source>
        <strain evidence="8">HyVt-533</strain>
    </source>
</reference>
<dbReference type="CDD" id="cd06225">
    <property type="entry name" value="HAMP"/>
    <property type="match status" value="1"/>
</dbReference>
<dbReference type="PRINTS" id="PR00260">
    <property type="entry name" value="CHEMTRNSDUCR"/>
</dbReference>
<dbReference type="PROSITE" id="PS50885">
    <property type="entry name" value="HAMP"/>
    <property type="match status" value="1"/>
</dbReference>
<evidence type="ECO:0000256" key="5">
    <source>
        <dbReference type="SAM" id="Phobius"/>
    </source>
</evidence>
<name>A0A7V5U399_9BACT</name>
<gene>
    <name evidence="8" type="ORF">ENJ96_09045</name>
</gene>
<accession>A0A7V5U399</accession>
<sequence>MWARLSLRHKLILPVVCLLLLSSVLTSGWLYLNIKREGEKEILGQLEMFKGRLQEETENFKGFGRFILENLASNTDLQFGVALKDPGILANLAAPLLKTLKEQRLLKGELVFFDEKGDVFYTTSQEYQHLKWQSGDKDFTPILIGNKLVFLLTKPVEYNGEKAGYVALLSKPEDLFAKIKKEAPNLELAWVVKDGGRILLGGTRGAETFQTMVQDLKDWSARIIERGAYLVALSPLDEKAAFLVAYDQKPKLAALNRTILKLVSILLVTSLVTVAVLVLVSWKISQHILGVVNGITAVSQTLDLTRSLKIETQDEIGKLIGAFNQFVERIKELINHSKEETSLIKVTAAELEGAGHELDATSKTLKEKSETIAETSKIISTQVQDVYRMIAEMEKAITEISAHTSKAAEVSHHAQEKVSHVQDIIHELGAASREIGEVLKFISHIAEQTNLLALNATIEAARAGEAGKGFAVVAEEVKELARQTAEATEDITKKVHGIQEAINKVVSSMEETTNIIGEINDASSTIAAAVEEQTITVSGINQSMGQVAEKTQDFDVMVPDLEASIRQVSRNVEKLREDSRKLKACSQKIEELVSHFRT</sequence>
<feature type="transmembrane region" description="Helical" evidence="5">
    <location>
        <begin position="259"/>
        <end position="282"/>
    </location>
</feature>
<evidence type="ECO:0000313" key="8">
    <source>
        <dbReference type="EMBL" id="HHI97980.1"/>
    </source>
</evidence>
<organism evidence="8">
    <name type="scientific">Thermodesulfatator atlanticus</name>
    <dbReference type="NCBI Taxonomy" id="501497"/>
    <lineage>
        <taxon>Bacteria</taxon>
        <taxon>Pseudomonadati</taxon>
        <taxon>Thermodesulfobacteriota</taxon>
        <taxon>Thermodesulfobacteria</taxon>
        <taxon>Thermodesulfobacteriales</taxon>
        <taxon>Thermodesulfatatoraceae</taxon>
        <taxon>Thermodesulfatator</taxon>
    </lineage>
</organism>
<dbReference type="GO" id="GO:0007165">
    <property type="term" value="P:signal transduction"/>
    <property type="evidence" value="ECO:0007669"/>
    <property type="project" value="UniProtKB-KW"/>
</dbReference>
<keyword evidence="5" id="KW-0812">Transmembrane</keyword>
<dbReference type="EMBL" id="DROK01000268">
    <property type="protein sequence ID" value="HHI97980.1"/>
    <property type="molecule type" value="Genomic_DNA"/>
</dbReference>
<dbReference type="PROSITE" id="PS50111">
    <property type="entry name" value="CHEMOTAXIS_TRANSDUC_2"/>
    <property type="match status" value="1"/>
</dbReference>
<protein>
    <submittedName>
        <fullName evidence="8">Methyl-accepting chemotaxis protein</fullName>
    </submittedName>
</protein>
<keyword evidence="5" id="KW-0472">Membrane</keyword>
<dbReference type="InterPro" id="IPR004090">
    <property type="entry name" value="Chemotax_Me-accpt_rcpt"/>
</dbReference>